<evidence type="ECO:0000313" key="2">
    <source>
        <dbReference type="EMBL" id="AZW19399.1"/>
    </source>
</evidence>
<sequence length="151" mass="16538">MKRCEQATEDRIMRALWMALAALAPAAQAQAPADPGGQVTFEQIVIAAGATNGAARTCGASEPDLRQHESNWHVNLKHYAQEYRYDTANLDSRFAQGQENGKQMMEQMRQGGVDGCAGVLGSFQRERAIGYREMKQAIAEVTDGLPEKPAR</sequence>
<protein>
    <recommendedName>
        <fullName evidence="4">Lipoprotein</fullName>
    </recommendedName>
</protein>
<dbReference type="Proteomes" id="UP000282741">
    <property type="component" value="Chromosome"/>
</dbReference>
<dbReference type="AlphaFoldDB" id="A0AAN1S0I6"/>
<proteinExistence type="predicted"/>
<gene>
    <name evidence="2" type="ORF">CS347_01575</name>
</gene>
<evidence type="ECO:0000313" key="3">
    <source>
        <dbReference type="Proteomes" id="UP000282741"/>
    </source>
</evidence>
<dbReference type="EMBL" id="CP024172">
    <property type="protein sequence ID" value="AZW19399.1"/>
    <property type="molecule type" value="Genomic_DNA"/>
</dbReference>
<evidence type="ECO:0008006" key="4">
    <source>
        <dbReference type="Google" id="ProtNLM"/>
    </source>
</evidence>
<organism evidence="2 3">
    <name type="scientific">Bordetella hinzii</name>
    <dbReference type="NCBI Taxonomy" id="103855"/>
    <lineage>
        <taxon>Bacteria</taxon>
        <taxon>Pseudomonadati</taxon>
        <taxon>Pseudomonadota</taxon>
        <taxon>Betaproteobacteria</taxon>
        <taxon>Burkholderiales</taxon>
        <taxon>Alcaligenaceae</taxon>
        <taxon>Bordetella</taxon>
    </lineage>
</organism>
<feature type="signal peptide" evidence="1">
    <location>
        <begin position="1"/>
        <end position="29"/>
    </location>
</feature>
<name>A0AAN1S0I6_9BORD</name>
<reference evidence="3" key="1">
    <citation type="submission" date="2017-10" db="EMBL/GenBank/DDBJ databases">
        <title>Whole genome sequencing of various Bordetella species.</title>
        <authorList>
            <person name="Weigand M.R."/>
            <person name="Loparev V."/>
            <person name="Peng Y."/>
            <person name="Bowden K.E."/>
            <person name="Tondella M.L."/>
            <person name="Williams M.M."/>
        </authorList>
    </citation>
    <scope>NUCLEOTIDE SEQUENCE [LARGE SCALE GENOMIC DNA]</scope>
    <source>
        <strain evidence="3">H720</strain>
    </source>
</reference>
<evidence type="ECO:0000256" key="1">
    <source>
        <dbReference type="SAM" id="SignalP"/>
    </source>
</evidence>
<keyword evidence="1" id="KW-0732">Signal</keyword>
<feature type="chain" id="PRO_5042901279" description="Lipoprotein" evidence="1">
    <location>
        <begin position="30"/>
        <end position="151"/>
    </location>
</feature>
<accession>A0AAN1S0I6</accession>